<evidence type="ECO:0000259" key="2">
    <source>
        <dbReference type="Pfam" id="PF00975"/>
    </source>
</evidence>
<dbReference type="HOGENOM" id="CLU_070456_1_1_3"/>
<keyword evidence="4" id="KW-1185">Reference proteome</keyword>
<name>K9XUB4_STAC7</name>
<dbReference type="GO" id="GO:0016297">
    <property type="term" value="F:fatty acyl-[ACP] hydrolase activity"/>
    <property type="evidence" value="ECO:0007669"/>
    <property type="project" value="UniProtKB-EC"/>
</dbReference>
<reference evidence="4" key="1">
    <citation type="journal article" date="2013" name="Proc. Natl. Acad. Sci. U.S.A.">
        <title>Improving the coverage of the cyanobacterial phylum using diversity-driven genome sequencing.</title>
        <authorList>
            <person name="Shih P.M."/>
            <person name="Wu D."/>
            <person name="Latifi A."/>
            <person name="Axen S.D."/>
            <person name="Fewer D.P."/>
            <person name="Talla E."/>
            <person name="Calteau A."/>
            <person name="Cai F."/>
            <person name="Tandeau de Marsac N."/>
            <person name="Rippka R."/>
            <person name="Herdman M."/>
            <person name="Sivonen K."/>
            <person name="Coursin T."/>
            <person name="Laurent T."/>
            <person name="Goodwin L."/>
            <person name="Nolan M."/>
            <person name="Davenport K.W."/>
            <person name="Han C.S."/>
            <person name="Rubin E.M."/>
            <person name="Eisen J.A."/>
            <person name="Woyke T."/>
            <person name="Gugger M."/>
            <person name="Kerfeld C.A."/>
        </authorList>
    </citation>
    <scope>NUCLEOTIDE SEQUENCE [LARGE SCALE GENOMIC DNA]</scope>
    <source>
        <strain evidence="4">ATCC 29371 / PCC 7437</strain>
    </source>
</reference>
<evidence type="ECO:0000313" key="3">
    <source>
        <dbReference type="EMBL" id="AFZ36190.1"/>
    </source>
</evidence>
<dbReference type="EC" id="3.1.2.14" evidence="3"/>
<dbReference type="STRING" id="111780.Sta7437_2661"/>
<evidence type="ECO:0000313" key="4">
    <source>
        <dbReference type="Proteomes" id="UP000010473"/>
    </source>
</evidence>
<keyword evidence="3" id="KW-0378">Hydrolase</keyword>
<dbReference type="InterPro" id="IPR029058">
    <property type="entry name" value="AB_hydrolase_fold"/>
</dbReference>
<dbReference type="PANTHER" id="PTHR11487">
    <property type="entry name" value="THIOESTERASE"/>
    <property type="match status" value="1"/>
</dbReference>
<comment type="similarity">
    <text evidence="1">Belongs to the thioesterase family.</text>
</comment>
<gene>
    <name evidence="3" type="ordered locus">Sta7437_2661</name>
</gene>
<dbReference type="AlphaFoldDB" id="K9XUB4"/>
<proteinExistence type="inferred from homology"/>
<dbReference type="PANTHER" id="PTHR11487:SF0">
    <property type="entry name" value="S-ACYL FATTY ACID SYNTHASE THIOESTERASE, MEDIUM CHAIN"/>
    <property type="match status" value="1"/>
</dbReference>
<evidence type="ECO:0000256" key="1">
    <source>
        <dbReference type="ARBA" id="ARBA00007169"/>
    </source>
</evidence>
<dbReference type="EMBL" id="CP003653">
    <property type="protein sequence ID" value="AFZ36190.1"/>
    <property type="molecule type" value="Genomic_DNA"/>
</dbReference>
<dbReference type="InterPro" id="IPR012223">
    <property type="entry name" value="TEII"/>
</dbReference>
<dbReference type="eggNOG" id="COG3208">
    <property type="taxonomic scope" value="Bacteria"/>
</dbReference>
<dbReference type="SUPFAM" id="SSF53474">
    <property type="entry name" value="alpha/beta-Hydrolases"/>
    <property type="match status" value="1"/>
</dbReference>
<dbReference type="InterPro" id="IPR001031">
    <property type="entry name" value="Thioesterase"/>
</dbReference>
<dbReference type="Gene3D" id="3.40.50.1820">
    <property type="entry name" value="alpha/beta hydrolase"/>
    <property type="match status" value="1"/>
</dbReference>
<dbReference type="Pfam" id="PF00975">
    <property type="entry name" value="Thioesterase"/>
    <property type="match status" value="1"/>
</dbReference>
<dbReference type="KEGG" id="scs:Sta7437_2661"/>
<dbReference type="PATRIC" id="fig|111780.3.peg.2766"/>
<protein>
    <submittedName>
        <fullName evidence="3">Oleoyl-(Acyl-carrier-protein) hydrolase</fullName>
        <ecNumber evidence="3">3.1.2.14</ecNumber>
    </submittedName>
</protein>
<accession>K9XUB4</accession>
<organism evidence="3 4">
    <name type="scientific">Stanieria cyanosphaera (strain ATCC 29371 / PCC 7437)</name>
    <dbReference type="NCBI Taxonomy" id="111780"/>
    <lineage>
        <taxon>Bacteria</taxon>
        <taxon>Bacillati</taxon>
        <taxon>Cyanobacteriota</taxon>
        <taxon>Cyanophyceae</taxon>
        <taxon>Pleurocapsales</taxon>
        <taxon>Dermocarpellaceae</taxon>
        <taxon>Stanieria</taxon>
    </lineage>
</organism>
<dbReference type="RefSeq" id="WP_015193858.1">
    <property type="nucleotide sequence ID" value="NC_019748.1"/>
</dbReference>
<dbReference type="OrthoDB" id="2213423at2"/>
<sequence length="252" mass="28942">MTLTPTINSWITFPKPNPSPSLRLFCFPYAGGSSYSFRSWIDYFPKNIEICTVELPGRGSQIQLIPFNRIEPLVKAIALEILPFLNQPFAFFGHSMGGLISFELARLLRRQYNLEPVHLFISGRRAPQINRSKTIISNLPKADLIRELRLLNGTPEEVLNNDELMEILLPILRADFAILENYNYTADAPFNCPISVFGGLQDRTIELKELEAWREQTLNSFSLKMLSGNHFFIHSSQSFLLQELIQQLNVYY</sequence>
<dbReference type="Proteomes" id="UP000010473">
    <property type="component" value="Chromosome"/>
</dbReference>
<dbReference type="GO" id="GO:0008610">
    <property type="term" value="P:lipid biosynthetic process"/>
    <property type="evidence" value="ECO:0007669"/>
    <property type="project" value="TreeGrafter"/>
</dbReference>
<feature type="domain" description="Thioesterase" evidence="2">
    <location>
        <begin position="23"/>
        <end position="237"/>
    </location>
</feature>